<proteinExistence type="predicted"/>
<keyword evidence="3 10" id="KW-0812">Transmembrane</keyword>
<organism evidence="11 12">
    <name type="scientific">Phytophthora cactorum</name>
    <dbReference type="NCBI Taxonomy" id="29920"/>
    <lineage>
        <taxon>Eukaryota</taxon>
        <taxon>Sar</taxon>
        <taxon>Stramenopiles</taxon>
        <taxon>Oomycota</taxon>
        <taxon>Peronosporomycetes</taxon>
        <taxon>Peronosporales</taxon>
        <taxon>Peronosporaceae</taxon>
        <taxon>Phytophthora</taxon>
    </lineage>
</organism>
<evidence type="ECO:0000256" key="5">
    <source>
        <dbReference type="ARBA" id="ARBA00022989"/>
    </source>
</evidence>
<dbReference type="GO" id="GO:0046354">
    <property type="term" value="P:mannan biosynthetic process"/>
    <property type="evidence" value="ECO:0007669"/>
    <property type="project" value="TreeGrafter"/>
</dbReference>
<keyword evidence="5 10" id="KW-1133">Transmembrane helix</keyword>
<dbReference type="Proteomes" id="UP000735874">
    <property type="component" value="Unassembled WGS sequence"/>
</dbReference>
<evidence type="ECO:0000256" key="1">
    <source>
        <dbReference type="ARBA" id="ARBA00004394"/>
    </source>
</evidence>
<name>A0A8T1KJ56_9STRA</name>
<evidence type="ECO:0000256" key="3">
    <source>
        <dbReference type="ARBA" id="ARBA00022692"/>
    </source>
</evidence>
<feature type="transmembrane region" description="Helical" evidence="10">
    <location>
        <begin position="29"/>
        <end position="50"/>
    </location>
</feature>
<dbReference type="AlphaFoldDB" id="A0A8T1KJ56"/>
<dbReference type="PANTHER" id="PTHR31646:SF1">
    <property type="entry name" value="ALPHA-1,2-MANNOSYLTRANSFERASE MNN2"/>
    <property type="match status" value="1"/>
</dbReference>
<evidence type="ECO:0000313" key="11">
    <source>
        <dbReference type="EMBL" id="KAG2856146.1"/>
    </source>
</evidence>
<keyword evidence="7 10" id="KW-0472">Membrane</keyword>
<evidence type="ECO:0000256" key="4">
    <source>
        <dbReference type="ARBA" id="ARBA00022968"/>
    </source>
</evidence>
<keyword evidence="4" id="KW-0735">Signal-anchor</keyword>
<evidence type="ECO:0000256" key="10">
    <source>
        <dbReference type="SAM" id="Phobius"/>
    </source>
</evidence>
<dbReference type="GO" id="GO:0000026">
    <property type="term" value="F:alpha-1,2-mannosyltransferase activity"/>
    <property type="evidence" value="ECO:0007669"/>
    <property type="project" value="TreeGrafter"/>
</dbReference>
<evidence type="ECO:0000313" key="12">
    <source>
        <dbReference type="Proteomes" id="UP000735874"/>
    </source>
</evidence>
<gene>
    <name evidence="11" type="ORF">PC113_g11850</name>
</gene>
<evidence type="ECO:0000256" key="6">
    <source>
        <dbReference type="ARBA" id="ARBA00023034"/>
    </source>
</evidence>
<evidence type="ECO:0000256" key="2">
    <source>
        <dbReference type="ARBA" id="ARBA00004606"/>
    </source>
</evidence>
<dbReference type="GO" id="GO:0000139">
    <property type="term" value="C:Golgi membrane"/>
    <property type="evidence" value="ECO:0007669"/>
    <property type="project" value="UniProtKB-SubCell"/>
</dbReference>
<dbReference type="PANTHER" id="PTHR31646">
    <property type="entry name" value="ALPHA-1,2-MANNOSYLTRANSFERASE MNN2"/>
    <property type="match status" value="1"/>
</dbReference>
<accession>A0A8T1KJ56</accession>
<feature type="region of interest" description="Disordered" evidence="9">
    <location>
        <begin position="1"/>
        <end position="25"/>
    </location>
</feature>
<dbReference type="VEuPathDB" id="FungiDB:PC110_g12903"/>
<evidence type="ECO:0000256" key="8">
    <source>
        <dbReference type="ARBA" id="ARBA00037847"/>
    </source>
</evidence>
<comment type="subcellular location">
    <subcellularLocation>
        <location evidence="8">Endomembrane system</location>
        <topology evidence="8">Single-pass membrane protein</topology>
    </subcellularLocation>
    <subcellularLocation>
        <location evidence="1">Golgi apparatus membrane</location>
    </subcellularLocation>
    <subcellularLocation>
        <location evidence="2">Membrane</location>
        <topology evidence="2">Single-pass type II membrane protein</topology>
    </subcellularLocation>
</comment>
<keyword evidence="6" id="KW-0333">Golgi apparatus</keyword>
<dbReference type="EMBL" id="RCMG01000346">
    <property type="protein sequence ID" value="KAG2856146.1"/>
    <property type="molecule type" value="Genomic_DNA"/>
</dbReference>
<sequence length="394" mass="43827">MASPLNAPAVKRYATTQTPPNSPRNAPRVGVLTLFSIIGLYALGFVVWGVSLSGSFVSSSSQLIRQLRRRQGAENVNKMDGIAVDRRWMAQLLDADRPPDLRCIGWKQTDSCDLQATEVPTRNRGCDQFVRGGIGGYCLMKDEATGQQIQWEVAKLAATIEREKETARNEDSSIPANRSEGILMVIYPKLLVSAYASIRALRAVNCTLPVELWYIESEMDIGNGTSLLDDIPKKLQEEYGPLTLHPITNLKGGLGAKRKPDEQIWTHLQHFRYRAPSPHAPEVEAAFEASKPMLPPNKKIDSPRVPLGSLGMPYSLLREKYSVHIFNGAPEFDETQWCYGQSVLTAPRYTTIAWGDTAFPDVERNLLQYANEAVALLPKPAVEYIVQTDREEAS</sequence>
<evidence type="ECO:0000256" key="9">
    <source>
        <dbReference type="SAM" id="MobiDB-lite"/>
    </source>
</evidence>
<reference evidence="11" key="1">
    <citation type="submission" date="2018-10" db="EMBL/GenBank/DDBJ databases">
        <title>Effector identification in a new, highly contiguous assembly of the strawberry crown rot pathogen Phytophthora cactorum.</title>
        <authorList>
            <person name="Armitage A.D."/>
            <person name="Nellist C.F."/>
            <person name="Bates H."/>
            <person name="Vickerstaff R.J."/>
            <person name="Harrison R.J."/>
        </authorList>
    </citation>
    <scope>NUCLEOTIDE SEQUENCE</scope>
    <source>
        <strain evidence="11">15-7</strain>
    </source>
</reference>
<evidence type="ECO:0000256" key="7">
    <source>
        <dbReference type="ARBA" id="ARBA00023136"/>
    </source>
</evidence>
<protein>
    <submittedName>
        <fullName evidence="11">Uncharacterized protein</fullName>
    </submittedName>
</protein>
<comment type="caution">
    <text evidence="11">The sequence shown here is derived from an EMBL/GenBank/DDBJ whole genome shotgun (WGS) entry which is preliminary data.</text>
</comment>